<dbReference type="EMBL" id="JAEPRE010000217">
    <property type="protein sequence ID" value="KAG2230188.1"/>
    <property type="molecule type" value="Genomic_DNA"/>
</dbReference>
<accession>A0A8H7SLH0</accession>
<organism evidence="2 3">
    <name type="scientific">Thamnidium elegans</name>
    <dbReference type="NCBI Taxonomy" id="101142"/>
    <lineage>
        <taxon>Eukaryota</taxon>
        <taxon>Fungi</taxon>
        <taxon>Fungi incertae sedis</taxon>
        <taxon>Mucoromycota</taxon>
        <taxon>Mucoromycotina</taxon>
        <taxon>Mucoromycetes</taxon>
        <taxon>Mucorales</taxon>
        <taxon>Mucorineae</taxon>
        <taxon>Mucoraceae</taxon>
        <taxon>Thamnidium</taxon>
    </lineage>
</organism>
<sequence>MAVSRSTKPKLQYLRGNTVLSSSQRTMFEISDGLLTNAVKDWSDTIHTKTGSSDNANDRRLFTHCSNLITFYDNPLVKKRIPKYYARKEIACGLKYNQAMLNEQSKSNAVVLSMEASMNMEDEANQRISSISNKRKYSQEGNTSDDEEQDNELDSHKDSYEIVDKHPKASHNYNHFINDEKERWKLEDVTDRWLIFCLKIQRPSPRMISLVLKLKTLKKSRTPDNNDKIKINLELQLILNQLVLLNIKDPIVYGLLIEGYECTLYEMKLEREAEYISRVVESFYMPRDMNDIALLPRITSIFLTIKDKIDMTIKSINERQRGKSILKPFIRNGMGMPRPIKDPLSFSLDFNVEDYLPPL</sequence>
<reference evidence="2" key="1">
    <citation type="submission" date="2021-01" db="EMBL/GenBank/DDBJ databases">
        <title>Metabolic potential, ecology and presence of endohyphal bacteria is reflected in genomic diversity of Mucoromycotina.</title>
        <authorList>
            <person name="Muszewska A."/>
            <person name="Okrasinska A."/>
            <person name="Steczkiewicz K."/>
            <person name="Drgas O."/>
            <person name="Orlowska M."/>
            <person name="Perlinska-Lenart U."/>
            <person name="Aleksandrzak-Piekarczyk T."/>
            <person name="Szatraj K."/>
            <person name="Zielenkiewicz U."/>
            <person name="Pilsyk S."/>
            <person name="Malc E."/>
            <person name="Mieczkowski P."/>
            <person name="Kruszewska J.S."/>
            <person name="Biernat P."/>
            <person name="Pawlowska J."/>
        </authorList>
    </citation>
    <scope>NUCLEOTIDE SEQUENCE</scope>
    <source>
        <strain evidence="2">WA0000018081</strain>
    </source>
</reference>
<feature type="region of interest" description="Disordered" evidence="1">
    <location>
        <begin position="128"/>
        <end position="154"/>
    </location>
</feature>
<evidence type="ECO:0000313" key="2">
    <source>
        <dbReference type="EMBL" id="KAG2230188.1"/>
    </source>
</evidence>
<dbReference type="Proteomes" id="UP000613177">
    <property type="component" value="Unassembled WGS sequence"/>
</dbReference>
<dbReference type="AlphaFoldDB" id="A0A8H7SLH0"/>
<protein>
    <submittedName>
        <fullName evidence="2">Uncharacterized protein</fullName>
    </submittedName>
</protein>
<evidence type="ECO:0000313" key="3">
    <source>
        <dbReference type="Proteomes" id="UP000613177"/>
    </source>
</evidence>
<gene>
    <name evidence="2" type="ORF">INT48_000416</name>
</gene>
<name>A0A8H7SLH0_9FUNG</name>
<feature type="compositionally biased region" description="Acidic residues" evidence="1">
    <location>
        <begin position="143"/>
        <end position="152"/>
    </location>
</feature>
<proteinExistence type="predicted"/>
<comment type="caution">
    <text evidence="2">The sequence shown here is derived from an EMBL/GenBank/DDBJ whole genome shotgun (WGS) entry which is preliminary data.</text>
</comment>
<evidence type="ECO:0000256" key="1">
    <source>
        <dbReference type="SAM" id="MobiDB-lite"/>
    </source>
</evidence>
<keyword evidence="3" id="KW-1185">Reference proteome</keyword>